<evidence type="ECO:0000256" key="1">
    <source>
        <dbReference type="SAM" id="MobiDB-lite"/>
    </source>
</evidence>
<evidence type="ECO:0000313" key="2">
    <source>
        <dbReference type="EMBL" id="KAG5588772.1"/>
    </source>
</evidence>
<sequence length="1140" mass="128852">MAKTSHFYGQTIPGAVHGLFGDPKFRPHFCQKFSWTSVKTLAMEPVGPHGKNVPFSWSNDPRSRISTLFLPEFSYSFVKTLAMELVGPNGQNIQFSRSNKPRSGSTPLFYRFSSMEPNWPSWTERSIFKVKQTSEQTLVMEPVSPHGQDDPFTTSKEPQSRYGASWPSRPKQPILKDKRALEQQKRLILKVNYATEQLKHPIFKVKRSPNQSMDFFVDPEFQPHFCQNISRTSVKTLAIEALTAKTPIFKVKRSSKKESPYFANFHLWSVLAIMAKTSHFQGQMIPGANKPPILPIFVYLNYGASWPSRPKRPIFKVKRASKQAKTSHFCQNFTWTSVNTLVMEPVGPNGQNVPFSRSNDPRSRSVKTLAMEPVGPHGQNDSFSRRNEPRRSWLTWPKRSIFKVKRTPKKTLVMEPIGRQAKRSHFCQNFTWMAVKTLVMEPVGPNGQSPIFKVKQSPNQTLAMDLVVPHSHNSPFSRSNDPRSKETPYLTFFLSQLALTAKTSHFKGLTNPGADLSYGASWPSRPNRPIFKVKRAPEQLWSQLALTAKTSHFQGLKSPGVDLSNGASWPSRPKRPIFMVKRASEQQWSQLALMAKTSHFQGSTSPRADLSYGSNWPSWPKHPIFKVKRSPEQNLSMEPIGPIGENVPFSRSNEPRAEIFSRTFIKNLSMEPVEPHGQNFPFSRSNKTQSSQLGLTAKTAHFQGQTNPGAGKPPILPIFTLAMEPVGPYGQNNPFSRSNVPPSRNSTSFLPKFLMDIRLDISYGASCPSRPKWPIFKVKRPLDQLWSQLALTAKLAHFQGQTSPEASKPPILPIFRTLVMEPISPYSQNDPFSRSNEPWSSQLALTTKTTYFQGQTSLRADLSYGSSWPSRPTQPIFKVKIAHEQSMNFLVIQNFNLIFTEFFCGCSLTPLLWSQLALTAKTTHFQGQTNPGANLIYGTSWPSRLKWPIFKVKRASEQTLAMESVGPHDQIGPFSRFSTSFLPKFFMDVCYDLRYRVSCPSHPKRPIFKTLAMESVGPQAKTTHFQGQTSLRAGLNYGASWPSRLNRPIFKVKLTPDYGASWPSRPKRPIFKVKRASEQKSDLIVAEQWTSRDIAGSKPPTSPRSKHFTGSFNWNSSLKTNSVKPMLLGGWAQASADAWY</sequence>
<dbReference type="Proteomes" id="UP000824120">
    <property type="component" value="Chromosome 9"/>
</dbReference>
<protein>
    <submittedName>
        <fullName evidence="2">Uncharacterized protein</fullName>
    </submittedName>
</protein>
<organism evidence="2 3">
    <name type="scientific">Solanum commersonii</name>
    <name type="common">Commerson's wild potato</name>
    <name type="synonym">Commerson's nightshade</name>
    <dbReference type="NCBI Taxonomy" id="4109"/>
    <lineage>
        <taxon>Eukaryota</taxon>
        <taxon>Viridiplantae</taxon>
        <taxon>Streptophyta</taxon>
        <taxon>Embryophyta</taxon>
        <taxon>Tracheophyta</taxon>
        <taxon>Spermatophyta</taxon>
        <taxon>Magnoliopsida</taxon>
        <taxon>eudicotyledons</taxon>
        <taxon>Gunneridae</taxon>
        <taxon>Pentapetalae</taxon>
        <taxon>asterids</taxon>
        <taxon>lamiids</taxon>
        <taxon>Solanales</taxon>
        <taxon>Solanaceae</taxon>
        <taxon>Solanoideae</taxon>
        <taxon>Solaneae</taxon>
        <taxon>Solanum</taxon>
    </lineage>
</organism>
<name>A0A9J5XN56_SOLCO</name>
<dbReference type="AlphaFoldDB" id="A0A9J5XN56"/>
<reference evidence="2 3" key="1">
    <citation type="submission" date="2020-09" db="EMBL/GenBank/DDBJ databases">
        <title>De no assembly of potato wild relative species, Solanum commersonii.</title>
        <authorList>
            <person name="Cho K."/>
        </authorList>
    </citation>
    <scope>NUCLEOTIDE SEQUENCE [LARGE SCALE GENOMIC DNA]</scope>
    <source>
        <strain evidence="2">LZ3.2</strain>
        <tissue evidence="2">Leaf</tissue>
    </source>
</reference>
<dbReference type="OrthoDB" id="1540477at2759"/>
<keyword evidence="3" id="KW-1185">Reference proteome</keyword>
<evidence type="ECO:0000313" key="3">
    <source>
        <dbReference type="Proteomes" id="UP000824120"/>
    </source>
</evidence>
<dbReference type="EMBL" id="JACXVP010000009">
    <property type="protein sequence ID" value="KAG5588772.1"/>
    <property type="molecule type" value="Genomic_DNA"/>
</dbReference>
<feature type="region of interest" description="Disordered" evidence="1">
    <location>
        <begin position="139"/>
        <end position="169"/>
    </location>
</feature>
<gene>
    <name evidence="2" type="ORF">H5410_049206</name>
</gene>
<feature type="region of interest" description="Disordered" evidence="1">
    <location>
        <begin position="370"/>
        <end position="390"/>
    </location>
</feature>
<comment type="caution">
    <text evidence="2">The sequence shown here is derived from an EMBL/GenBank/DDBJ whole genome shotgun (WGS) entry which is preliminary data.</text>
</comment>
<proteinExistence type="predicted"/>
<accession>A0A9J5XN56</accession>